<evidence type="ECO:0000256" key="1">
    <source>
        <dbReference type="SAM" id="MobiDB-lite"/>
    </source>
</evidence>
<dbReference type="AlphaFoldDB" id="A0AAV3YEJ8"/>
<reference evidence="2 3" key="1">
    <citation type="journal article" date="2021" name="Elife">
        <title>Chloroplast acquisition without the gene transfer in kleptoplastic sea slugs, Plakobranchus ocellatus.</title>
        <authorList>
            <person name="Maeda T."/>
            <person name="Takahashi S."/>
            <person name="Yoshida T."/>
            <person name="Shimamura S."/>
            <person name="Takaki Y."/>
            <person name="Nagai Y."/>
            <person name="Toyoda A."/>
            <person name="Suzuki Y."/>
            <person name="Arimoto A."/>
            <person name="Ishii H."/>
            <person name="Satoh N."/>
            <person name="Nishiyama T."/>
            <person name="Hasebe M."/>
            <person name="Maruyama T."/>
            <person name="Minagawa J."/>
            <person name="Obokata J."/>
            <person name="Shigenobu S."/>
        </authorList>
    </citation>
    <scope>NUCLEOTIDE SEQUENCE [LARGE SCALE GENOMIC DNA]</scope>
</reference>
<evidence type="ECO:0000313" key="3">
    <source>
        <dbReference type="Proteomes" id="UP000735302"/>
    </source>
</evidence>
<sequence length="297" mass="32432">MKCGIAGRHGLFGVPAARRARSALKTVSGGEFDWGGTSVKREKKDRKKPFDHLWEKVDPSGALRQATCRSGRYAERGINLARIVQSELPPLRTSLATQGNDLKEANQPRAVAVGTTSRRKGMEFLADGQQWALLTSNRVGLPTPQGVYSCAPDLSVSNRWGSGSAPRRGLKVSAVASGARRPTLGWVNYEQKTALLPQTSMTSTKKESIRWAPQPTQLRKDDYKRRRIGTDKLEMSNGSRRRLPKELDAAPAKGKNGMAPGLDGVTQEMLTNISPNTKDVDKRCTVEGMAVLTSTYA</sequence>
<feature type="region of interest" description="Disordered" evidence="1">
    <location>
        <begin position="228"/>
        <end position="263"/>
    </location>
</feature>
<proteinExistence type="predicted"/>
<name>A0AAV3YEJ8_9GAST</name>
<dbReference type="Proteomes" id="UP000735302">
    <property type="component" value="Unassembled WGS sequence"/>
</dbReference>
<gene>
    <name evidence="2" type="ORF">PoB_000740300</name>
</gene>
<keyword evidence="3" id="KW-1185">Reference proteome</keyword>
<comment type="caution">
    <text evidence="2">The sequence shown here is derived from an EMBL/GenBank/DDBJ whole genome shotgun (WGS) entry which is preliminary data.</text>
</comment>
<dbReference type="EMBL" id="BLXT01000847">
    <property type="protein sequence ID" value="GFN80897.1"/>
    <property type="molecule type" value="Genomic_DNA"/>
</dbReference>
<organism evidence="2 3">
    <name type="scientific">Plakobranchus ocellatus</name>
    <dbReference type="NCBI Taxonomy" id="259542"/>
    <lineage>
        <taxon>Eukaryota</taxon>
        <taxon>Metazoa</taxon>
        <taxon>Spiralia</taxon>
        <taxon>Lophotrochozoa</taxon>
        <taxon>Mollusca</taxon>
        <taxon>Gastropoda</taxon>
        <taxon>Heterobranchia</taxon>
        <taxon>Euthyneura</taxon>
        <taxon>Panpulmonata</taxon>
        <taxon>Sacoglossa</taxon>
        <taxon>Placobranchoidea</taxon>
        <taxon>Plakobranchidae</taxon>
        <taxon>Plakobranchus</taxon>
    </lineage>
</organism>
<evidence type="ECO:0000313" key="2">
    <source>
        <dbReference type="EMBL" id="GFN80897.1"/>
    </source>
</evidence>
<protein>
    <submittedName>
        <fullName evidence="2">Uncharacterized protein</fullName>
    </submittedName>
</protein>
<accession>A0AAV3YEJ8</accession>